<evidence type="ECO:0000313" key="3">
    <source>
        <dbReference type="Proteomes" id="UP000197098"/>
    </source>
</evidence>
<sequence>MKKLILTALALSVVAATPAYAISDHYREQLSRSGCNEMNAGKTCDIHKTKEQNAEAAKHPKPPADTSVKVNMTPYIGKWDVRNAEGQELNGLEIRKDAVLFGGDKVSLTTQQISSGALYISFSGLTFTLKKSGDGNWVSAESMGTAKRK</sequence>
<reference evidence="2 3" key="1">
    <citation type="submission" date="2017-06" db="EMBL/GenBank/DDBJ databases">
        <title>Origin of plasmid-mediated fosfomycin resistance gene fosA3.</title>
        <authorList>
            <person name="Ito R."/>
            <person name="Pacey M.P."/>
            <person name="Doi Y."/>
        </authorList>
    </citation>
    <scope>NUCLEOTIDE SEQUENCE [LARGE SCALE GENOMIC DNA]</scope>
    <source>
        <strain evidence="2 3">YDC799</strain>
    </source>
</reference>
<proteinExistence type="predicted"/>
<organism evidence="2 3">
    <name type="scientific">Kluyvera genomosp. 3</name>
    <dbReference type="NCBI Taxonomy" id="2774055"/>
    <lineage>
        <taxon>Bacteria</taxon>
        <taxon>Pseudomonadati</taxon>
        <taxon>Pseudomonadota</taxon>
        <taxon>Gammaproteobacteria</taxon>
        <taxon>Enterobacterales</taxon>
        <taxon>Enterobacteriaceae</taxon>
        <taxon>Kluyvera</taxon>
    </lineage>
</organism>
<feature type="signal peptide" evidence="1">
    <location>
        <begin position="1"/>
        <end position="21"/>
    </location>
</feature>
<evidence type="ECO:0000256" key="1">
    <source>
        <dbReference type="SAM" id="SignalP"/>
    </source>
</evidence>
<dbReference type="EMBL" id="CP022114">
    <property type="protein sequence ID" value="ASG62697.1"/>
    <property type="molecule type" value="Genomic_DNA"/>
</dbReference>
<evidence type="ECO:0000313" key="2">
    <source>
        <dbReference type="EMBL" id="ASG62697.1"/>
    </source>
</evidence>
<name>A0A248KGH2_9ENTR</name>
<gene>
    <name evidence="2" type="ORF">CEW81_03405</name>
</gene>
<feature type="chain" id="PRO_5012377031" evidence="1">
    <location>
        <begin position="22"/>
        <end position="149"/>
    </location>
</feature>
<keyword evidence="1" id="KW-0732">Signal</keyword>
<dbReference type="Proteomes" id="UP000197098">
    <property type="component" value="Chromosome"/>
</dbReference>
<protein>
    <submittedName>
        <fullName evidence="2">Uncharacterized protein</fullName>
    </submittedName>
</protein>
<dbReference type="AlphaFoldDB" id="A0A248KGH2"/>
<accession>A0A248KGH2</accession>